<feature type="compositionally biased region" description="Basic and acidic residues" evidence="1">
    <location>
        <begin position="66"/>
        <end position="108"/>
    </location>
</feature>
<protein>
    <submittedName>
        <fullName evidence="4">DUF4124 domain-containing protein</fullName>
    </submittedName>
</protein>
<organism evidence="4 5">
    <name type="scientific">Alcanivorax sediminis</name>
    <dbReference type="NCBI Taxonomy" id="2663008"/>
    <lineage>
        <taxon>Bacteria</taxon>
        <taxon>Pseudomonadati</taxon>
        <taxon>Pseudomonadota</taxon>
        <taxon>Gammaproteobacteria</taxon>
        <taxon>Oceanospirillales</taxon>
        <taxon>Alcanivoracaceae</taxon>
        <taxon>Alcanivorax</taxon>
    </lineage>
</organism>
<feature type="domain" description="DUF4124" evidence="3">
    <location>
        <begin position="12"/>
        <end position="62"/>
    </location>
</feature>
<evidence type="ECO:0000256" key="2">
    <source>
        <dbReference type="SAM" id="SignalP"/>
    </source>
</evidence>
<reference evidence="4 5" key="1">
    <citation type="submission" date="2019-10" db="EMBL/GenBank/DDBJ databases">
        <title>Alcanivorax sp.PA15-N-34 draft genome sequence.</title>
        <authorList>
            <person name="Liao X."/>
            <person name="Shao Z."/>
        </authorList>
    </citation>
    <scope>NUCLEOTIDE SEQUENCE [LARGE SCALE GENOMIC DNA]</scope>
    <source>
        <strain evidence="4 5">PA15-N-34</strain>
    </source>
</reference>
<evidence type="ECO:0000313" key="5">
    <source>
        <dbReference type="Proteomes" id="UP000469421"/>
    </source>
</evidence>
<dbReference type="EMBL" id="WIRE01000003">
    <property type="protein sequence ID" value="MQX54848.1"/>
    <property type="molecule type" value="Genomic_DNA"/>
</dbReference>
<dbReference type="Pfam" id="PF13511">
    <property type="entry name" value="DUF4124"/>
    <property type="match status" value="1"/>
</dbReference>
<gene>
    <name evidence="4" type="ORF">GFN93_16505</name>
</gene>
<accession>A0A6N7LWI1</accession>
<evidence type="ECO:0000259" key="3">
    <source>
        <dbReference type="Pfam" id="PF13511"/>
    </source>
</evidence>
<feature type="signal peptide" evidence="2">
    <location>
        <begin position="1"/>
        <end position="21"/>
    </location>
</feature>
<sequence>MKRFSLLLGITLLAFTSSAIAEKFYKWVDENGVTHYGAQPPSNQDASVVNTRANASSSQGDAIEALNERREADAKQKENARKAEAESRKASENPDAASEERCAGHKKNLEILQNKPIVRRENPETGEMEVLDQEQREEMMSEARKALEKCEEM</sequence>
<keyword evidence="2" id="KW-0732">Signal</keyword>
<dbReference type="InterPro" id="IPR025392">
    <property type="entry name" value="DUF4124"/>
</dbReference>
<feature type="region of interest" description="Disordered" evidence="1">
    <location>
        <begin position="38"/>
        <end position="108"/>
    </location>
</feature>
<proteinExistence type="predicted"/>
<feature type="chain" id="PRO_5026705858" evidence="2">
    <location>
        <begin position="22"/>
        <end position="153"/>
    </location>
</feature>
<evidence type="ECO:0000313" key="4">
    <source>
        <dbReference type="EMBL" id="MQX54848.1"/>
    </source>
</evidence>
<dbReference type="AlphaFoldDB" id="A0A6N7LWI1"/>
<dbReference type="Proteomes" id="UP000469421">
    <property type="component" value="Unassembled WGS sequence"/>
</dbReference>
<feature type="compositionally biased region" description="Polar residues" evidence="1">
    <location>
        <begin position="40"/>
        <end position="60"/>
    </location>
</feature>
<evidence type="ECO:0000256" key="1">
    <source>
        <dbReference type="SAM" id="MobiDB-lite"/>
    </source>
</evidence>
<comment type="caution">
    <text evidence="4">The sequence shown here is derived from an EMBL/GenBank/DDBJ whole genome shotgun (WGS) entry which is preliminary data.</text>
</comment>
<dbReference type="RefSeq" id="WP_153502399.1">
    <property type="nucleotide sequence ID" value="NZ_WIRE01000003.1"/>
</dbReference>
<keyword evidence="5" id="KW-1185">Reference proteome</keyword>
<name>A0A6N7LWI1_9GAMM</name>